<feature type="transmembrane region" description="Helical" evidence="12">
    <location>
        <begin position="221"/>
        <end position="247"/>
    </location>
</feature>
<evidence type="ECO:0000256" key="1">
    <source>
        <dbReference type="ARBA" id="ARBA00003257"/>
    </source>
</evidence>
<keyword evidence="6 10" id="KW-0812">Transmembrane</keyword>
<keyword evidence="9 12" id="KW-0472">Membrane</keyword>
<dbReference type="InterPro" id="IPR018086">
    <property type="entry name" value="NADH_UbQ_OxRdtase_su1_CS"/>
</dbReference>
<feature type="transmembrane region" description="Helical" evidence="12">
    <location>
        <begin position="285"/>
        <end position="305"/>
    </location>
</feature>
<geneLocation type="mitochondrion" evidence="13"/>
<gene>
    <name evidence="13" type="primary">ND1</name>
</gene>
<evidence type="ECO:0000313" key="13">
    <source>
        <dbReference type="EMBL" id="ATN95400.1"/>
    </source>
</evidence>
<evidence type="ECO:0000256" key="3">
    <source>
        <dbReference type="ARBA" id="ARBA00010535"/>
    </source>
</evidence>
<evidence type="ECO:0000256" key="6">
    <source>
        <dbReference type="ARBA" id="ARBA00022692"/>
    </source>
</evidence>
<evidence type="ECO:0000256" key="4">
    <source>
        <dbReference type="ARBA" id="ARBA00021009"/>
    </source>
</evidence>
<feature type="transmembrane region" description="Helical" evidence="12">
    <location>
        <begin position="253"/>
        <end position="273"/>
    </location>
</feature>
<evidence type="ECO:0000256" key="5">
    <source>
        <dbReference type="ARBA" id="ARBA00022448"/>
    </source>
</evidence>
<feature type="transmembrane region" description="Helical" evidence="12">
    <location>
        <begin position="147"/>
        <end position="168"/>
    </location>
</feature>
<evidence type="ECO:0000256" key="11">
    <source>
        <dbReference type="RuleBase" id="RU000473"/>
    </source>
</evidence>
<keyword evidence="11 13" id="KW-0496">Mitochondrion</keyword>
<keyword evidence="10" id="KW-0520">NAD</keyword>
<feature type="transmembrane region" description="Helical" evidence="12">
    <location>
        <begin position="6"/>
        <end position="26"/>
    </location>
</feature>
<name>A0A343LEK0_CALFI</name>
<dbReference type="PROSITE" id="PS00667">
    <property type="entry name" value="COMPLEX1_ND1_1"/>
    <property type="match status" value="1"/>
</dbReference>
<sequence length="306" mass="34475">MVVTSLSSYLILVVAILVNVAFVTLLERKILGYSQLRKGPNKVSVVGLAQPFNDAIKLFSKELVFPSSSNYAQYFMSPICGLLIVLVTFGLFPFKEFTTSMSLSVIFLYMMLSMNVYPVLISGWASNSKYALLGALRSVAQTVSYEVSLALILMFYLILSGTLNLSLLASMNLFWYKMFMFIPMSGIWLVSCLAETNRTPFDFAEGESELVSGFNIEYGSLGFALIFMAEYASIIMMSLIFSLLFLSEGVNSLFMYLFITSLISVWVWVRTTFPRYRYDKLMNLAWKVYLPVTLSTLCLSVLNILI</sequence>
<evidence type="ECO:0000256" key="7">
    <source>
        <dbReference type="ARBA" id="ARBA00022989"/>
    </source>
</evidence>
<organism evidence="13">
    <name type="scientific">Calanus finmarchicus</name>
    <name type="common">Calanus tonsus</name>
    <dbReference type="NCBI Taxonomy" id="6837"/>
    <lineage>
        <taxon>Eukaryota</taxon>
        <taxon>Metazoa</taxon>
        <taxon>Ecdysozoa</taxon>
        <taxon>Arthropoda</taxon>
        <taxon>Crustacea</taxon>
        <taxon>Multicrustacea</taxon>
        <taxon>Hexanauplia</taxon>
        <taxon>Copepoda</taxon>
        <taxon>Calanoida</taxon>
        <taxon>Calanidae</taxon>
        <taxon>Calanus</taxon>
    </lineage>
</organism>
<dbReference type="GO" id="GO:0005743">
    <property type="term" value="C:mitochondrial inner membrane"/>
    <property type="evidence" value="ECO:0007669"/>
    <property type="project" value="UniProtKB-SubCell"/>
</dbReference>
<reference evidence="13" key="1">
    <citation type="journal article" date="2017" name="Sci. Rep.">
        <title>Mitochondrial genomes of the key zooplankton copepods Arctic Calanus glacialis and North Atlantic Calanus finmarchicus with the longest crustacean non-coding regions.</title>
        <authorList>
            <person name="Weydmann A."/>
            <person name="Przylucka A."/>
            <person name="Lubosny M."/>
            <person name="Walczynska K.S."/>
            <person name="Serrao E.A."/>
            <person name="Pearson G.A."/>
            <person name="Burzynski A."/>
        </authorList>
    </citation>
    <scope>NUCLEOTIDE SEQUENCE</scope>
</reference>
<dbReference type="PANTHER" id="PTHR11432">
    <property type="entry name" value="NADH DEHYDROGENASE SUBUNIT 1"/>
    <property type="match status" value="1"/>
</dbReference>
<dbReference type="Pfam" id="PF00146">
    <property type="entry name" value="NADHdh"/>
    <property type="match status" value="1"/>
</dbReference>
<evidence type="ECO:0000256" key="8">
    <source>
        <dbReference type="ARBA" id="ARBA00023075"/>
    </source>
</evidence>
<evidence type="ECO:0000256" key="9">
    <source>
        <dbReference type="ARBA" id="ARBA00023136"/>
    </source>
</evidence>
<dbReference type="PROSITE" id="PS00668">
    <property type="entry name" value="COMPLEX1_ND1_2"/>
    <property type="match status" value="1"/>
</dbReference>
<comment type="subcellular location">
    <subcellularLocation>
        <location evidence="10">Mitochondrion inner membrane</location>
        <topology evidence="10">Multi-pass membrane protein</topology>
    </subcellularLocation>
    <subcellularLocation>
        <location evidence="2">Mitochondrion membrane</location>
        <topology evidence="2">Multi-pass membrane protein</topology>
    </subcellularLocation>
</comment>
<feature type="transmembrane region" description="Helical" evidence="12">
    <location>
        <begin position="174"/>
        <end position="194"/>
    </location>
</feature>
<comment type="catalytic activity">
    <reaction evidence="11">
        <text>a ubiquinone + NADH + 5 H(+)(in) = a ubiquinol + NAD(+) + 4 H(+)(out)</text>
        <dbReference type="Rhea" id="RHEA:29091"/>
        <dbReference type="Rhea" id="RHEA-COMP:9565"/>
        <dbReference type="Rhea" id="RHEA-COMP:9566"/>
        <dbReference type="ChEBI" id="CHEBI:15378"/>
        <dbReference type="ChEBI" id="CHEBI:16389"/>
        <dbReference type="ChEBI" id="CHEBI:17976"/>
        <dbReference type="ChEBI" id="CHEBI:57540"/>
        <dbReference type="ChEBI" id="CHEBI:57945"/>
        <dbReference type="EC" id="7.1.1.2"/>
    </reaction>
</comment>
<dbReference type="EMBL" id="MG001887">
    <property type="protein sequence ID" value="ATN95400.1"/>
    <property type="molecule type" value="Genomic_DNA"/>
</dbReference>
<evidence type="ECO:0000256" key="10">
    <source>
        <dbReference type="RuleBase" id="RU000471"/>
    </source>
</evidence>
<dbReference type="GO" id="GO:0003954">
    <property type="term" value="F:NADH dehydrogenase activity"/>
    <property type="evidence" value="ECO:0007669"/>
    <property type="project" value="TreeGrafter"/>
</dbReference>
<dbReference type="InterPro" id="IPR001694">
    <property type="entry name" value="NADH_UbQ_OxRdtase_su1/FPO"/>
</dbReference>
<dbReference type="GO" id="GO:0008137">
    <property type="term" value="F:NADH dehydrogenase (ubiquinone) activity"/>
    <property type="evidence" value="ECO:0007669"/>
    <property type="project" value="UniProtKB-EC"/>
</dbReference>
<proteinExistence type="inferred from homology"/>
<dbReference type="HAMAP" id="MF_01350">
    <property type="entry name" value="NDH1_NuoH"/>
    <property type="match status" value="1"/>
</dbReference>
<protein>
    <recommendedName>
        <fullName evidence="4 11">NADH-ubiquinone oxidoreductase chain 1</fullName>
        <ecNumber evidence="11">7.1.1.2</ecNumber>
    </recommendedName>
</protein>
<dbReference type="PANTHER" id="PTHR11432:SF3">
    <property type="entry name" value="NADH-UBIQUINONE OXIDOREDUCTASE CHAIN 1"/>
    <property type="match status" value="1"/>
</dbReference>
<dbReference type="GO" id="GO:0009060">
    <property type="term" value="P:aerobic respiration"/>
    <property type="evidence" value="ECO:0007669"/>
    <property type="project" value="TreeGrafter"/>
</dbReference>
<keyword evidence="5" id="KW-0813">Transport</keyword>
<feature type="transmembrane region" description="Helical" evidence="12">
    <location>
        <begin position="71"/>
        <end position="94"/>
    </location>
</feature>
<feature type="transmembrane region" description="Helical" evidence="12">
    <location>
        <begin position="106"/>
        <end position="126"/>
    </location>
</feature>
<keyword evidence="8 11" id="KW-0830">Ubiquinone</keyword>
<evidence type="ECO:0000256" key="2">
    <source>
        <dbReference type="ARBA" id="ARBA00004225"/>
    </source>
</evidence>
<dbReference type="AlphaFoldDB" id="A0A343LEK0"/>
<keyword evidence="7 12" id="KW-1133">Transmembrane helix</keyword>
<accession>A0A343LEK0</accession>
<comment type="function">
    <text evidence="1">Core subunit of the mitochondrial membrane respiratory chain NADH dehydrogenase (Complex I) that is believed to belong to the minimal assembly required for catalysis. Complex I functions in the transfer of electrons from NADH to the respiratory chain. The immediate electron acceptor for the enzyme is believed to be ubiquinone.</text>
</comment>
<comment type="similarity">
    <text evidence="3 10">Belongs to the complex I subunit 1 family.</text>
</comment>
<evidence type="ECO:0000256" key="12">
    <source>
        <dbReference type="SAM" id="Phobius"/>
    </source>
</evidence>
<dbReference type="EC" id="7.1.1.2" evidence="11"/>